<reference evidence="2" key="1">
    <citation type="journal article" date="2021" name="Nat. Commun.">
        <title>Genetic determinants of endophytism in the Arabidopsis root mycobiome.</title>
        <authorList>
            <person name="Mesny F."/>
            <person name="Miyauchi S."/>
            <person name="Thiergart T."/>
            <person name="Pickel B."/>
            <person name="Atanasova L."/>
            <person name="Karlsson M."/>
            <person name="Huettel B."/>
            <person name="Barry K.W."/>
            <person name="Haridas S."/>
            <person name="Chen C."/>
            <person name="Bauer D."/>
            <person name="Andreopoulos W."/>
            <person name="Pangilinan J."/>
            <person name="LaButti K."/>
            <person name="Riley R."/>
            <person name="Lipzen A."/>
            <person name="Clum A."/>
            <person name="Drula E."/>
            <person name="Henrissat B."/>
            <person name="Kohler A."/>
            <person name="Grigoriev I.V."/>
            <person name="Martin F.M."/>
            <person name="Hacquard S."/>
        </authorList>
    </citation>
    <scope>NUCLEOTIDE SEQUENCE</scope>
    <source>
        <strain evidence="2">MPI-CAGE-CH-0243</strain>
    </source>
</reference>
<accession>A0A9P9IDM9</accession>
<proteinExistence type="predicted"/>
<dbReference type="Proteomes" id="UP000700596">
    <property type="component" value="Unassembled WGS sequence"/>
</dbReference>
<dbReference type="EMBL" id="JAGMWT010000015">
    <property type="protein sequence ID" value="KAH7116042.1"/>
    <property type="molecule type" value="Genomic_DNA"/>
</dbReference>
<comment type="caution">
    <text evidence="2">The sequence shown here is derived from an EMBL/GenBank/DDBJ whole genome shotgun (WGS) entry which is preliminary data.</text>
</comment>
<evidence type="ECO:0000313" key="3">
    <source>
        <dbReference type="Proteomes" id="UP000700596"/>
    </source>
</evidence>
<keyword evidence="1" id="KW-0472">Membrane</keyword>
<gene>
    <name evidence="2" type="ORF">B0J11DRAFT_115994</name>
</gene>
<sequence length="266" mass="30736">MPLPLPLVHRPLHWSPMPPRCLILHTAHYTLCTMWGNPFTYPSPLTNPIHRGKTRASRGTSTDRARDQALFCFSMVSPCLTSLDSEWHGMAWGSWSARPHAHSAAHRTESGHDRRDRLLAEAYPGHSKRTYKLNSRSYGHALFGVYVYIITSSSIYAWISLMQKPSMPSNILCMLHTLFNYNSERARDTLCERLKAIFHLYHAYLKRMRRRRRVIQTTIHEVADQNPVACTKLPADWPPTDRQLLIMIFRISPFQNIVLLSTSRLC</sequence>
<keyword evidence="3" id="KW-1185">Reference proteome</keyword>
<evidence type="ECO:0000313" key="2">
    <source>
        <dbReference type="EMBL" id="KAH7116042.1"/>
    </source>
</evidence>
<protein>
    <submittedName>
        <fullName evidence="2">Uncharacterized protein</fullName>
    </submittedName>
</protein>
<organism evidence="2 3">
    <name type="scientific">Dendryphion nanum</name>
    <dbReference type="NCBI Taxonomy" id="256645"/>
    <lineage>
        <taxon>Eukaryota</taxon>
        <taxon>Fungi</taxon>
        <taxon>Dikarya</taxon>
        <taxon>Ascomycota</taxon>
        <taxon>Pezizomycotina</taxon>
        <taxon>Dothideomycetes</taxon>
        <taxon>Pleosporomycetidae</taxon>
        <taxon>Pleosporales</taxon>
        <taxon>Torulaceae</taxon>
        <taxon>Dendryphion</taxon>
    </lineage>
</organism>
<feature type="transmembrane region" description="Helical" evidence="1">
    <location>
        <begin position="138"/>
        <end position="159"/>
    </location>
</feature>
<name>A0A9P9IDM9_9PLEO</name>
<keyword evidence="1" id="KW-1133">Transmembrane helix</keyword>
<evidence type="ECO:0000256" key="1">
    <source>
        <dbReference type="SAM" id="Phobius"/>
    </source>
</evidence>
<keyword evidence="1" id="KW-0812">Transmembrane</keyword>
<dbReference type="AlphaFoldDB" id="A0A9P9IDM9"/>